<dbReference type="CDD" id="cd07280">
    <property type="entry name" value="PX_YPT35"/>
    <property type="match status" value="1"/>
</dbReference>
<sequence>MPSTPRSKSKSSSSATSIPFEFTRAFESRLDWTPFLEELEGPPPDTEDPPAGEQGDEESEGESTVVEYPLAHSTGLVEVIRDDEDHIDLEAEEAAYRAFDLDDSDASALGLSSRNSRPKLLDTDPRPRPPSSVFSHDIWVGENGDAEKDSSFARGVRIVGWTSVGDERGGAYVVYDCAILTRALTTIHVHKRYSAFLSLYTSLLSPSSHLSNAARRHIPPLPPRTALARFRPGFLESRRKALQAWLSTVLLHPEIGRCSVVREWVMAG</sequence>
<dbReference type="GO" id="GO:0032266">
    <property type="term" value="F:phosphatidylinositol-3-phosphate binding"/>
    <property type="evidence" value="ECO:0007669"/>
    <property type="project" value="InterPro"/>
</dbReference>
<evidence type="ECO:0000256" key="10">
    <source>
        <dbReference type="SAM" id="MobiDB-lite"/>
    </source>
</evidence>
<keyword evidence="6" id="KW-0472">Membrane</keyword>
<feature type="compositionally biased region" description="Acidic residues" evidence="10">
    <location>
        <begin position="37"/>
        <end position="61"/>
    </location>
</feature>
<dbReference type="AlphaFoldDB" id="A0A9Q5HQ78"/>
<feature type="region of interest" description="Disordered" evidence="10">
    <location>
        <begin position="110"/>
        <end position="137"/>
    </location>
</feature>
<evidence type="ECO:0000256" key="3">
    <source>
        <dbReference type="ARBA" id="ARBA00007426"/>
    </source>
</evidence>
<gene>
    <name evidence="12" type="ORF">A7U60_g8652</name>
</gene>
<keyword evidence="13" id="KW-1185">Reference proteome</keyword>
<feature type="region of interest" description="Disordered" evidence="10">
    <location>
        <begin position="33"/>
        <end position="65"/>
    </location>
</feature>
<protein>
    <recommendedName>
        <fullName evidence="8">Endosomal/vacuolar adapter protein YPT35</fullName>
    </recommendedName>
    <alternativeName>
        <fullName evidence="9">PX domain-containing protein YPT35</fullName>
    </alternativeName>
</protein>
<dbReference type="GO" id="GO:0010008">
    <property type="term" value="C:endosome membrane"/>
    <property type="evidence" value="ECO:0007669"/>
    <property type="project" value="UniProtKB-SubCell"/>
</dbReference>
<evidence type="ECO:0000313" key="12">
    <source>
        <dbReference type="EMBL" id="OCB83981.1"/>
    </source>
</evidence>
<evidence type="ECO:0000256" key="4">
    <source>
        <dbReference type="ARBA" id="ARBA00022554"/>
    </source>
</evidence>
<comment type="similarity">
    <text evidence="3">Belongs to the YPT35 family.</text>
</comment>
<evidence type="ECO:0000259" key="11">
    <source>
        <dbReference type="PROSITE" id="PS50195"/>
    </source>
</evidence>
<accession>A0A9Q5HQ78</accession>
<dbReference type="InterPro" id="IPR036871">
    <property type="entry name" value="PX_dom_sf"/>
</dbReference>
<dbReference type="Gene3D" id="3.30.1520.10">
    <property type="entry name" value="Phox-like domain"/>
    <property type="match status" value="1"/>
</dbReference>
<dbReference type="Pfam" id="PF00787">
    <property type="entry name" value="PX"/>
    <property type="match status" value="1"/>
</dbReference>
<reference evidence="12" key="1">
    <citation type="submission" date="2016-06" db="EMBL/GenBank/DDBJ databases">
        <title>Draft Genome sequence of the fungus Inonotus baumii.</title>
        <authorList>
            <person name="Zhu H."/>
            <person name="Lin W."/>
        </authorList>
    </citation>
    <scope>NUCLEOTIDE SEQUENCE</scope>
    <source>
        <strain evidence="12">821</strain>
    </source>
</reference>
<evidence type="ECO:0000256" key="9">
    <source>
        <dbReference type="ARBA" id="ARBA00033785"/>
    </source>
</evidence>
<dbReference type="SUPFAM" id="SSF64268">
    <property type="entry name" value="PX domain"/>
    <property type="match status" value="1"/>
</dbReference>
<dbReference type="Proteomes" id="UP000757232">
    <property type="component" value="Unassembled WGS sequence"/>
</dbReference>
<evidence type="ECO:0000256" key="7">
    <source>
        <dbReference type="ARBA" id="ARBA00033728"/>
    </source>
</evidence>
<comment type="subcellular location">
    <subcellularLocation>
        <location evidence="2">Endosome</location>
    </subcellularLocation>
    <subcellularLocation>
        <location evidence="1">Vacuole membrane</location>
        <topology evidence="1">Peripheral membrane protein</topology>
    </subcellularLocation>
</comment>
<feature type="domain" description="PX" evidence="11">
    <location>
        <begin position="153"/>
        <end position="268"/>
    </location>
</feature>
<evidence type="ECO:0000256" key="8">
    <source>
        <dbReference type="ARBA" id="ARBA00033774"/>
    </source>
</evidence>
<dbReference type="OrthoDB" id="10254720at2759"/>
<evidence type="ECO:0000256" key="6">
    <source>
        <dbReference type="ARBA" id="ARBA00023136"/>
    </source>
</evidence>
<dbReference type="GO" id="GO:0005774">
    <property type="term" value="C:vacuolar membrane"/>
    <property type="evidence" value="ECO:0007669"/>
    <property type="project" value="UniProtKB-SubCell"/>
</dbReference>
<comment type="function">
    <text evidence="7">Recruits the lipid transfer protein VPS13 to endosomal and vacuolar membranes.</text>
</comment>
<evidence type="ECO:0000256" key="2">
    <source>
        <dbReference type="ARBA" id="ARBA00004177"/>
    </source>
</evidence>
<dbReference type="PROSITE" id="PS50195">
    <property type="entry name" value="PX"/>
    <property type="match status" value="1"/>
</dbReference>
<dbReference type="InterPro" id="IPR037917">
    <property type="entry name" value="Ypt35_PX"/>
</dbReference>
<comment type="caution">
    <text evidence="12">The sequence shown here is derived from an EMBL/GenBank/DDBJ whole genome shotgun (WGS) entry which is preliminary data.</text>
</comment>
<keyword evidence="4" id="KW-0926">Vacuole</keyword>
<evidence type="ECO:0000313" key="13">
    <source>
        <dbReference type="Proteomes" id="UP000757232"/>
    </source>
</evidence>
<dbReference type="SMART" id="SM00312">
    <property type="entry name" value="PX"/>
    <property type="match status" value="1"/>
</dbReference>
<organism evidence="12 13">
    <name type="scientific">Sanghuangporus baumii</name>
    <name type="common">Phellinus baumii</name>
    <dbReference type="NCBI Taxonomy" id="108892"/>
    <lineage>
        <taxon>Eukaryota</taxon>
        <taxon>Fungi</taxon>
        <taxon>Dikarya</taxon>
        <taxon>Basidiomycota</taxon>
        <taxon>Agaricomycotina</taxon>
        <taxon>Agaricomycetes</taxon>
        <taxon>Hymenochaetales</taxon>
        <taxon>Hymenochaetaceae</taxon>
        <taxon>Sanghuangporus</taxon>
    </lineage>
</organism>
<proteinExistence type="inferred from homology"/>
<dbReference type="InterPro" id="IPR001683">
    <property type="entry name" value="PX_dom"/>
</dbReference>
<dbReference type="EMBL" id="LNZH02000216">
    <property type="protein sequence ID" value="OCB83981.1"/>
    <property type="molecule type" value="Genomic_DNA"/>
</dbReference>
<evidence type="ECO:0000256" key="1">
    <source>
        <dbReference type="ARBA" id="ARBA00004148"/>
    </source>
</evidence>
<name>A0A9Q5HQ78_SANBA</name>
<keyword evidence="5" id="KW-0967">Endosome</keyword>
<evidence type="ECO:0000256" key="5">
    <source>
        <dbReference type="ARBA" id="ARBA00022753"/>
    </source>
</evidence>